<dbReference type="GO" id="GO:0002221">
    <property type="term" value="P:pattern recognition receptor signaling pathway"/>
    <property type="evidence" value="ECO:0007669"/>
    <property type="project" value="UniProtKB-ARBA"/>
</dbReference>
<dbReference type="FunFam" id="3.30.200.20:FF:000228">
    <property type="entry name" value="Serine/threonine-protein kinase BIK1"/>
    <property type="match status" value="1"/>
</dbReference>
<feature type="region of interest" description="Disordered" evidence="16">
    <location>
        <begin position="1"/>
        <end position="46"/>
    </location>
</feature>
<evidence type="ECO:0000256" key="6">
    <source>
        <dbReference type="ARBA" id="ARBA00022679"/>
    </source>
</evidence>
<keyword evidence="5" id="KW-0597">Phosphoprotein</keyword>
<sequence length="426" mass="48189">MKCFPFFNGNKKDEPEATKSRSVQSTNSNCTDAEMRTFGSDLNTQNVSNASTESLRRTSFPSLSQRHSNLRVFTVSELKSATKNFSRSVMVGEGGFGCVYKGLIKNVEDPSTKIEVAVKQLGKRGIQGHKEWVTEVNVLGVVEHPNLVKLLGYCAEDDERGIQRLLVYEFMPNRSVENHLSTLSETPLPWAMRLRIAQDAARGLTYLHEEMDFQIIFRDFKSSNILLDEQWNAKLSDFGLARLGPAEGLTHVSTAVVGTIGYAAPEYIQTGRVTSKSDVWSFGVFLYELITGRRPLDRNRPKNEQKLLEWVKPFLTDMKKFHLILDPRLKEKYSIKSAQKLAIVANRCLVRNRKNRPKMSQVLEMINRIVEASTETGSPQLPLMSLASEEASSDTKAKNRKAIMDLTSQESGWFVRMWAPKLLRTC</sequence>
<organism evidence="18 19">
    <name type="scientific">Morella rubra</name>
    <name type="common">Chinese bayberry</name>
    <dbReference type="NCBI Taxonomy" id="262757"/>
    <lineage>
        <taxon>Eukaryota</taxon>
        <taxon>Viridiplantae</taxon>
        <taxon>Streptophyta</taxon>
        <taxon>Embryophyta</taxon>
        <taxon>Tracheophyta</taxon>
        <taxon>Spermatophyta</taxon>
        <taxon>Magnoliopsida</taxon>
        <taxon>eudicotyledons</taxon>
        <taxon>Gunneridae</taxon>
        <taxon>Pentapetalae</taxon>
        <taxon>rosids</taxon>
        <taxon>fabids</taxon>
        <taxon>Fagales</taxon>
        <taxon>Myricaceae</taxon>
        <taxon>Morella</taxon>
    </lineage>
</organism>
<feature type="compositionally biased region" description="Polar residues" evidence="16">
    <location>
        <begin position="20"/>
        <end position="31"/>
    </location>
</feature>
<keyword evidence="7 15" id="KW-0547">Nucleotide-binding</keyword>
<evidence type="ECO:0000256" key="2">
    <source>
        <dbReference type="ARBA" id="ARBA00008684"/>
    </source>
</evidence>
<dbReference type="InterPro" id="IPR017441">
    <property type="entry name" value="Protein_kinase_ATP_BS"/>
</dbReference>
<evidence type="ECO:0000256" key="9">
    <source>
        <dbReference type="ARBA" id="ARBA00022821"/>
    </source>
</evidence>
<dbReference type="GO" id="GO:0005886">
    <property type="term" value="C:plasma membrane"/>
    <property type="evidence" value="ECO:0007669"/>
    <property type="project" value="UniProtKB-SubCell"/>
</dbReference>
<dbReference type="Gene3D" id="1.10.510.10">
    <property type="entry name" value="Transferase(Phosphotransferase) domain 1"/>
    <property type="match status" value="1"/>
</dbReference>
<feature type="domain" description="Protein kinase" evidence="17">
    <location>
        <begin position="85"/>
        <end position="370"/>
    </location>
</feature>
<evidence type="ECO:0000256" key="12">
    <source>
        <dbReference type="ARBA" id="ARBA00047899"/>
    </source>
</evidence>
<evidence type="ECO:0000256" key="16">
    <source>
        <dbReference type="SAM" id="MobiDB-lite"/>
    </source>
</evidence>
<keyword evidence="10 15" id="KW-0067">ATP-binding</keyword>
<dbReference type="InterPro" id="IPR050823">
    <property type="entry name" value="Plant_Ser_Thr_Prot_Kinase"/>
</dbReference>
<comment type="catalytic activity">
    <reaction evidence="13">
        <text>L-seryl-[protein] + ATP = O-phospho-L-seryl-[protein] + ADP + H(+)</text>
        <dbReference type="Rhea" id="RHEA:17989"/>
        <dbReference type="Rhea" id="RHEA-COMP:9863"/>
        <dbReference type="Rhea" id="RHEA-COMP:11604"/>
        <dbReference type="ChEBI" id="CHEBI:15378"/>
        <dbReference type="ChEBI" id="CHEBI:29999"/>
        <dbReference type="ChEBI" id="CHEBI:30616"/>
        <dbReference type="ChEBI" id="CHEBI:83421"/>
        <dbReference type="ChEBI" id="CHEBI:456216"/>
        <dbReference type="EC" id="2.7.11.1"/>
    </reaction>
</comment>
<accession>A0A6A1VZQ8</accession>
<dbReference type="CDD" id="cd14066">
    <property type="entry name" value="STKc_IRAK"/>
    <property type="match status" value="1"/>
</dbReference>
<dbReference type="InterPro" id="IPR011009">
    <property type="entry name" value="Kinase-like_dom_sf"/>
</dbReference>
<protein>
    <recommendedName>
        <fullName evidence="3">non-specific serine/threonine protein kinase</fullName>
        <ecNumber evidence="3">2.7.11.1</ecNumber>
    </recommendedName>
</protein>
<dbReference type="SUPFAM" id="SSF56112">
    <property type="entry name" value="Protein kinase-like (PK-like)"/>
    <property type="match status" value="1"/>
</dbReference>
<comment type="subunit">
    <text evidence="14">Interacts with FLS2.</text>
</comment>
<keyword evidence="6" id="KW-0808">Transferase</keyword>
<proteinExistence type="inferred from homology"/>
<evidence type="ECO:0000256" key="5">
    <source>
        <dbReference type="ARBA" id="ARBA00022553"/>
    </source>
</evidence>
<evidence type="ECO:0000256" key="13">
    <source>
        <dbReference type="ARBA" id="ARBA00048679"/>
    </source>
</evidence>
<dbReference type="Gene3D" id="3.30.200.20">
    <property type="entry name" value="Phosphorylase Kinase, domain 1"/>
    <property type="match status" value="1"/>
</dbReference>
<gene>
    <name evidence="18" type="ORF">CJ030_MR4G009594</name>
</gene>
<dbReference type="EMBL" id="RXIC02000022">
    <property type="protein sequence ID" value="KAB1216070.1"/>
    <property type="molecule type" value="Genomic_DNA"/>
</dbReference>
<dbReference type="GO" id="GO:0004674">
    <property type="term" value="F:protein serine/threonine kinase activity"/>
    <property type="evidence" value="ECO:0007669"/>
    <property type="project" value="UniProtKB-EC"/>
</dbReference>
<keyword evidence="9" id="KW-0611">Plant defense</keyword>
<evidence type="ECO:0000256" key="8">
    <source>
        <dbReference type="ARBA" id="ARBA00022777"/>
    </source>
</evidence>
<dbReference type="PANTHER" id="PTHR45621">
    <property type="entry name" value="OS01G0588500 PROTEIN-RELATED"/>
    <property type="match status" value="1"/>
</dbReference>
<dbReference type="InterPro" id="IPR000719">
    <property type="entry name" value="Prot_kinase_dom"/>
</dbReference>
<dbReference type="GO" id="GO:0005524">
    <property type="term" value="F:ATP binding"/>
    <property type="evidence" value="ECO:0007669"/>
    <property type="project" value="UniProtKB-UniRule"/>
</dbReference>
<dbReference type="OrthoDB" id="4062651at2759"/>
<evidence type="ECO:0000313" key="19">
    <source>
        <dbReference type="Proteomes" id="UP000516437"/>
    </source>
</evidence>
<evidence type="ECO:0000256" key="11">
    <source>
        <dbReference type="ARBA" id="ARBA00023136"/>
    </source>
</evidence>
<dbReference type="EC" id="2.7.11.1" evidence="3"/>
<dbReference type="AlphaFoldDB" id="A0A6A1VZQ8"/>
<evidence type="ECO:0000256" key="7">
    <source>
        <dbReference type="ARBA" id="ARBA00022741"/>
    </source>
</evidence>
<keyword evidence="4" id="KW-1003">Cell membrane</keyword>
<keyword evidence="8" id="KW-0418">Kinase</keyword>
<evidence type="ECO:0000313" key="18">
    <source>
        <dbReference type="EMBL" id="KAB1216070.1"/>
    </source>
</evidence>
<reference evidence="18 19" key="1">
    <citation type="journal article" date="2019" name="Plant Biotechnol. J.">
        <title>The red bayberry genome and genetic basis of sex determination.</title>
        <authorList>
            <person name="Jia H.M."/>
            <person name="Jia H.J."/>
            <person name="Cai Q.L."/>
            <person name="Wang Y."/>
            <person name="Zhao H.B."/>
            <person name="Yang W.F."/>
            <person name="Wang G.Y."/>
            <person name="Li Y.H."/>
            <person name="Zhan D.L."/>
            <person name="Shen Y.T."/>
            <person name="Niu Q.F."/>
            <person name="Chang L."/>
            <person name="Qiu J."/>
            <person name="Zhao L."/>
            <person name="Xie H.B."/>
            <person name="Fu W.Y."/>
            <person name="Jin J."/>
            <person name="Li X.W."/>
            <person name="Jiao Y."/>
            <person name="Zhou C.C."/>
            <person name="Tu T."/>
            <person name="Chai C.Y."/>
            <person name="Gao J.L."/>
            <person name="Fan L.J."/>
            <person name="van de Weg E."/>
            <person name="Wang J.Y."/>
            <person name="Gao Z.S."/>
        </authorList>
    </citation>
    <scope>NUCLEOTIDE SEQUENCE [LARGE SCALE GENOMIC DNA]</scope>
    <source>
        <tissue evidence="18">Leaves</tissue>
    </source>
</reference>
<evidence type="ECO:0000256" key="4">
    <source>
        <dbReference type="ARBA" id="ARBA00022475"/>
    </source>
</evidence>
<feature type="binding site" evidence="15">
    <location>
        <position position="119"/>
    </location>
    <ligand>
        <name>ATP</name>
        <dbReference type="ChEBI" id="CHEBI:30616"/>
    </ligand>
</feature>
<comment type="subcellular location">
    <subcellularLocation>
        <location evidence="1">Cell membrane</location>
        <topology evidence="1">Peripheral membrane protein</topology>
    </subcellularLocation>
</comment>
<dbReference type="Pfam" id="PF07714">
    <property type="entry name" value="PK_Tyr_Ser-Thr"/>
    <property type="match status" value="1"/>
</dbReference>
<name>A0A6A1VZQ8_9ROSI</name>
<evidence type="ECO:0000256" key="14">
    <source>
        <dbReference type="ARBA" id="ARBA00066005"/>
    </source>
</evidence>
<dbReference type="InterPro" id="IPR001245">
    <property type="entry name" value="Ser-Thr/Tyr_kinase_cat_dom"/>
</dbReference>
<dbReference type="GO" id="GO:0006952">
    <property type="term" value="P:defense response"/>
    <property type="evidence" value="ECO:0007669"/>
    <property type="project" value="UniProtKB-KW"/>
</dbReference>
<feature type="compositionally biased region" description="Basic and acidic residues" evidence="16">
    <location>
        <begin position="10"/>
        <end position="19"/>
    </location>
</feature>
<keyword evidence="19" id="KW-1185">Reference proteome</keyword>
<comment type="caution">
    <text evidence="18">The sequence shown here is derived from an EMBL/GenBank/DDBJ whole genome shotgun (WGS) entry which is preliminary data.</text>
</comment>
<evidence type="ECO:0000256" key="10">
    <source>
        <dbReference type="ARBA" id="ARBA00022840"/>
    </source>
</evidence>
<comment type="similarity">
    <text evidence="2">Belongs to the protein kinase superfamily. Ser/Thr protein kinase family.</text>
</comment>
<dbReference type="PROSITE" id="PS00107">
    <property type="entry name" value="PROTEIN_KINASE_ATP"/>
    <property type="match status" value="1"/>
</dbReference>
<evidence type="ECO:0000256" key="15">
    <source>
        <dbReference type="PROSITE-ProRule" id="PRU10141"/>
    </source>
</evidence>
<keyword evidence="11" id="KW-0472">Membrane</keyword>
<dbReference type="FunFam" id="1.10.510.10:FF:000715">
    <property type="entry name" value="Serine/threonine-protein kinase PCRK2"/>
    <property type="match status" value="1"/>
</dbReference>
<dbReference type="PROSITE" id="PS50011">
    <property type="entry name" value="PROTEIN_KINASE_DOM"/>
    <property type="match status" value="1"/>
</dbReference>
<dbReference type="GO" id="GO:0080142">
    <property type="term" value="P:regulation of salicylic acid biosynthetic process"/>
    <property type="evidence" value="ECO:0007669"/>
    <property type="project" value="UniProtKB-ARBA"/>
</dbReference>
<evidence type="ECO:0000256" key="1">
    <source>
        <dbReference type="ARBA" id="ARBA00004202"/>
    </source>
</evidence>
<comment type="catalytic activity">
    <reaction evidence="12">
        <text>L-threonyl-[protein] + ATP = O-phospho-L-threonyl-[protein] + ADP + H(+)</text>
        <dbReference type="Rhea" id="RHEA:46608"/>
        <dbReference type="Rhea" id="RHEA-COMP:11060"/>
        <dbReference type="Rhea" id="RHEA-COMP:11605"/>
        <dbReference type="ChEBI" id="CHEBI:15378"/>
        <dbReference type="ChEBI" id="CHEBI:30013"/>
        <dbReference type="ChEBI" id="CHEBI:30616"/>
        <dbReference type="ChEBI" id="CHEBI:61977"/>
        <dbReference type="ChEBI" id="CHEBI:456216"/>
        <dbReference type="EC" id="2.7.11.1"/>
    </reaction>
</comment>
<evidence type="ECO:0000259" key="17">
    <source>
        <dbReference type="PROSITE" id="PS50011"/>
    </source>
</evidence>
<evidence type="ECO:0000256" key="3">
    <source>
        <dbReference type="ARBA" id="ARBA00012513"/>
    </source>
</evidence>
<dbReference type="Proteomes" id="UP000516437">
    <property type="component" value="Chromosome 4"/>
</dbReference>